<dbReference type="AlphaFoldDB" id="A0A2J6TIU6"/>
<evidence type="ECO:0000313" key="2">
    <source>
        <dbReference type="EMBL" id="PMD62925.1"/>
    </source>
</evidence>
<evidence type="ECO:0000313" key="3">
    <source>
        <dbReference type="Proteomes" id="UP000235371"/>
    </source>
</evidence>
<dbReference type="GeneID" id="36586049"/>
<name>A0A2J6TIU6_9HELO</name>
<dbReference type="OrthoDB" id="5428890at2759"/>
<organism evidence="2 3">
    <name type="scientific">Hyaloscypha bicolor E</name>
    <dbReference type="NCBI Taxonomy" id="1095630"/>
    <lineage>
        <taxon>Eukaryota</taxon>
        <taxon>Fungi</taxon>
        <taxon>Dikarya</taxon>
        <taxon>Ascomycota</taxon>
        <taxon>Pezizomycotina</taxon>
        <taxon>Leotiomycetes</taxon>
        <taxon>Helotiales</taxon>
        <taxon>Hyaloscyphaceae</taxon>
        <taxon>Hyaloscypha</taxon>
        <taxon>Hyaloscypha bicolor</taxon>
    </lineage>
</organism>
<keyword evidence="1" id="KW-1133">Transmembrane helix</keyword>
<gene>
    <name evidence="2" type="ORF">K444DRAFT_586375</name>
</gene>
<accession>A0A2J6TIU6</accession>
<proteinExistence type="predicted"/>
<dbReference type="InParanoid" id="A0A2J6TIU6"/>
<evidence type="ECO:0000256" key="1">
    <source>
        <dbReference type="SAM" id="Phobius"/>
    </source>
</evidence>
<keyword evidence="1" id="KW-0472">Membrane</keyword>
<protein>
    <submittedName>
        <fullName evidence="2">Uncharacterized protein</fullName>
    </submittedName>
</protein>
<dbReference type="RefSeq" id="XP_024739829.1">
    <property type="nucleotide sequence ID" value="XM_024877972.1"/>
</dbReference>
<keyword evidence="3" id="KW-1185">Reference proteome</keyword>
<dbReference type="Proteomes" id="UP000235371">
    <property type="component" value="Unassembled WGS sequence"/>
</dbReference>
<dbReference type="STRING" id="1095630.A0A2J6TIU6"/>
<reference evidence="2 3" key="1">
    <citation type="submission" date="2016-04" db="EMBL/GenBank/DDBJ databases">
        <title>A degradative enzymes factory behind the ericoid mycorrhizal symbiosis.</title>
        <authorList>
            <consortium name="DOE Joint Genome Institute"/>
            <person name="Martino E."/>
            <person name="Morin E."/>
            <person name="Grelet G."/>
            <person name="Kuo A."/>
            <person name="Kohler A."/>
            <person name="Daghino S."/>
            <person name="Barry K."/>
            <person name="Choi C."/>
            <person name="Cichocki N."/>
            <person name="Clum A."/>
            <person name="Copeland A."/>
            <person name="Hainaut M."/>
            <person name="Haridas S."/>
            <person name="Labutti K."/>
            <person name="Lindquist E."/>
            <person name="Lipzen A."/>
            <person name="Khouja H.-R."/>
            <person name="Murat C."/>
            <person name="Ohm R."/>
            <person name="Olson A."/>
            <person name="Spatafora J."/>
            <person name="Veneault-Fourrey C."/>
            <person name="Henrissat B."/>
            <person name="Grigoriev I."/>
            <person name="Martin F."/>
            <person name="Perotto S."/>
        </authorList>
    </citation>
    <scope>NUCLEOTIDE SEQUENCE [LARGE SCALE GENOMIC DNA]</scope>
    <source>
        <strain evidence="2 3">E</strain>
    </source>
</reference>
<feature type="transmembrane region" description="Helical" evidence="1">
    <location>
        <begin position="356"/>
        <end position="380"/>
    </location>
</feature>
<sequence>MFTATPFPLAKVTEGQLQLLGEGLWCWSPEKDCNTLNCSGCEEEGCIPRRLKRLSCFFGHYKQITSSYEPQVIAGEHGAFKSHDDVVWVIRQLKSQPDIPRGELVTQIFASTRFSKPPPPSEQQLAINFAVHIMFMVNCTAQRQRFGLLEHGMQKVEWRDDFTLAQFIGDIFQMTDHPSINDTDTVISQTMRTSLMARKLKKVAGLKFRPTDDLRNHLKLDEKTGMVDVFHHTAFLKEHLRLTKNAPADISITECLRRGALPRQLALEALDSIQKILFPLSDTKSYSLLRSLTSTASFDPDCLRFESTSVRNPHEKDIQYLYFGSRLADLFEELENPRPRSWVEKFLERKSRARHVMMTTVIGVAVAIFLGVASLGVGAYQAWVGYQQWRHPISTGSG</sequence>
<dbReference type="EMBL" id="KZ613783">
    <property type="protein sequence ID" value="PMD62925.1"/>
    <property type="molecule type" value="Genomic_DNA"/>
</dbReference>
<keyword evidence="1" id="KW-0812">Transmembrane</keyword>